<evidence type="ECO:0000313" key="2">
    <source>
        <dbReference type="Proteomes" id="UP001152622"/>
    </source>
</evidence>
<gene>
    <name evidence="1" type="ORF">SKAU_G00242400</name>
</gene>
<accession>A0A9Q1IUC8</accession>
<dbReference type="Proteomes" id="UP001152622">
    <property type="component" value="Chromosome 8"/>
</dbReference>
<keyword evidence="2" id="KW-1185">Reference proteome</keyword>
<comment type="caution">
    <text evidence="1">The sequence shown here is derived from an EMBL/GenBank/DDBJ whole genome shotgun (WGS) entry which is preliminary data.</text>
</comment>
<name>A0A9Q1IUC8_SYNKA</name>
<dbReference type="EMBL" id="JAINUF010000008">
    <property type="protein sequence ID" value="KAJ8352764.1"/>
    <property type="molecule type" value="Genomic_DNA"/>
</dbReference>
<proteinExistence type="predicted"/>
<reference evidence="1" key="1">
    <citation type="journal article" date="2023" name="Science">
        <title>Genome structures resolve the early diversification of teleost fishes.</title>
        <authorList>
            <person name="Parey E."/>
            <person name="Louis A."/>
            <person name="Montfort J."/>
            <person name="Bouchez O."/>
            <person name="Roques C."/>
            <person name="Iampietro C."/>
            <person name="Lluch J."/>
            <person name="Castinel A."/>
            <person name="Donnadieu C."/>
            <person name="Desvignes T."/>
            <person name="Floi Bucao C."/>
            <person name="Jouanno E."/>
            <person name="Wen M."/>
            <person name="Mejri S."/>
            <person name="Dirks R."/>
            <person name="Jansen H."/>
            <person name="Henkel C."/>
            <person name="Chen W.J."/>
            <person name="Zahm M."/>
            <person name="Cabau C."/>
            <person name="Klopp C."/>
            <person name="Thompson A.W."/>
            <person name="Robinson-Rechavi M."/>
            <person name="Braasch I."/>
            <person name="Lecointre G."/>
            <person name="Bobe J."/>
            <person name="Postlethwait J.H."/>
            <person name="Berthelot C."/>
            <person name="Roest Crollius H."/>
            <person name="Guiguen Y."/>
        </authorList>
    </citation>
    <scope>NUCLEOTIDE SEQUENCE</scope>
    <source>
        <strain evidence="1">WJC10195</strain>
    </source>
</reference>
<sequence>MVPQTKAENVPPSPLFAAATGGLLTTSPVNGIKNSGPFHAGLGQTRFSRFLEKGEDLEQRLRPRCCNVGWNALECEGRQTTCRDRLLLTEGRIQWAIITNSTACCLDSVAGS</sequence>
<dbReference type="AlphaFoldDB" id="A0A9Q1IUC8"/>
<organism evidence="1 2">
    <name type="scientific">Synaphobranchus kaupii</name>
    <name type="common">Kaup's arrowtooth eel</name>
    <dbReference type="NCBI Taxonomy" id="118154"/>
    <lineage>
        <taxon>Eukaryota</taxon>
        <taxon>Metazoa</taxon>
        <taxon>Chordata</taxon>
        <taxon>Craniata</taxon>
        <taxon>Vertebrata</taxon>
        <taxon>Euteleostomi</taxon>
        <taxon>Actinopterygii</taxon>
        <taxon>Neopterygii</taxon>
        <taxon>Teleostei</taxon>
        <taxon>Anguilliformes</taxon>
        <taxon>Synaphobranchidae</taxon>
        <taxon>Synaphobranchus</taxon>
    </lineage>
</organism>
<protein>
    <submittedName>
        <fullName evidence="1">Uncharacterized protein</fullName>
    </submittedName>
</protein>
<evidence type="ECO:0000313" key="1">
    <source>
        <dbReference type="EMBL" id="KAJ8352764.1"/>
    </source>
</evidence>